<feature type="signal peptide" evidence="1">
    <location>
        <begin position="1"/>
        <end position="19"/>
    </location>
</feature>
<dbReference type="HOGENOM" id="CLU_036488_1_0_1"/>
<gene>
    <name evidence="2" type="ORF">DDB_G0282135</name>
</gene>
<dbReference type="dictyBase" id="DDB_G0282135"/>
<dbReference type="Gene3D" id="3.40.50.1820">
    <property type="entry name" value="alpha/beta hydrolase"/>
    <property type="match status" value="1"/>
</dbReference>
<dbReference type="KEGG" id="ddi:DDB_G0282135"/>
<name>Q54SZ3_DICDI</name>
<protein>
    <submittedName>
        <fullName evidence="2">PhoPQ-activated pathogenicity-related protein</fullName>
    </submittedName>
</protein>
<evidence type="ECO:0000313" key="2">
    <source>
        <dbReference type="EMBL" id="EAL66393.1"/>
    </source>
</evidence>
<dbReference type="PaxDb" id="44689-DDB0233236"/>
<dbReference type="PANTHER" id="PTHR31497">
    <property type="entry name" value="AUTOCRINE PROLIFERATION REPRESSOR PROTEIN A"/>
    <property type="match status" value="1"/>
</dbReference>
<reference evidence="2 3" key="1">
    <citation type="journal article" date="2005" name="Nature">
        <title>The genome of the social amoeba Dictyostelium discoideum.</title>
        <authorList>
            <consortium name="The Dictyostelium discoideum Sequencing Consortium"/>
            <person name="Eichinger L."/>
            <person name="Pachebat J.A."/>
            <person name="Glockner G."/>
            <person name="Rajandream M.A."/>
            <person name="Sucgang R."/>
            <person name="Berriman M."/>
            <person name="Song J."/>
            <person name="Olsen R."/>
            <person name="Szafranski K."/>
            <person name="Xu Q."/>
            <person name="Tunggal B."/>
            <person name="Kummerfeld S."/>
            <person name="Madera M."/>
            <person name="Konfortov B.A."/>
            <person name="Rivero F."/>
            <person name="Bankier A.T."/>
            <person name="Lehmann R."/>
            <person name="Hamlin N."/>
            <person name="Davies R."/>
            <person name="Gaudet P."/>
            <person name="Fey P."/>
            <person name="Pilcher K."/>
            <person name="Chen G."/>
            <person name="Saunders D."/>
            <person name="Sodergren E."/>
            <person name="Davis P."/>
            <person name="Kerhornou A."/>
            <person name="Nie X."/>
            <person name="Hall N."/>
            <person name="Anjard C."/>
            <person name="Hemphill L."/>
            <person name="Bason N."/>
            <person name="Farbrother P."/>
            <person name="Desany B."/>
            <person name="Just E."/>
            <person name="Morio T."/>
            <person name="Rost R."/>
            <person name="Churcher C."/>
            <person name="Cooper J."/>
            <person name="Haydock S."/>
            <person name="van Driessche N."/>
            <person name="Cronin A."/>
            <person name="Goodhead I."/>
            <person name="Muzny D."/>
            <person name="Mourier T."/>
            <person name="Pain A."/>
            <person name="Lu M."/>
            <person name="Harper D."/>
            <person name="Lindsay R."/>
            <person name="Hauser H."/>
            <person name="James K."/>
            <person name="Quiles M."/>
            <person name="Madan Babu M."/>
            <person name="Saito T."/>
            <person name="Buchrieser C."/>
            <person name="Wardroper A."/>
            <person name="Felder M."/>
            <person name="Thangavelu M."/>
            <person name="Johnson D."/>
            <person name="Knights A."/>
            <person name="Loulseged H."/>
            <person name="Mungall K."/>
            <person name="Oliver K."/>
            <person name="Price C."/>
            <person name="Quail M.A."/>
            <person name="Urushihara H."/>
            <person name="Hernandez J."/>
            <person name="Rabbinowitsch E."/>
            <person name="Steffen D."/>
            <person name="Sanders M."/>
            <person name="Ma J."/>
            <person name="Kohara Y."/>
            <person name="Sharp S."/>
            <person name="Simmonds M."/>
            <person name="Spiegler S."/>
            <person name="Tivey A."/>
            <person name="Sugano S."/>
            <person name="White B."/>
            <person name="Walker D."/>
            <person name="Woodward J."/>
            <person name="Winckler T."/>
            <person name="Tanaka Y."/>
            <person name="Shaulsky G."/>
            <person name="Schleicher M."/>
            <person name="Weinstock G."/>
            <person name="Rosenthal A."/>
            <person name="Cox E.C."/>
            <person name="Chisholm R.L."/>
            <person name="Gibbs R."/>
            <person name="Loomis W.F."/>
            <person name="Platzer M."/>
            <person name="Kay R.R."/>
            <person name="Williams J."/>
            <person name="Dear P.H."/>
            <person name="Noegel A.A."/>
            <person name="Barrell B."/>
            <person name="Kuspa A."/>
        </authorList>
    </citation>
    <scope>NUCLEOTIDE SEQUENCE [LARGE SCALE GENOMIC DNA]</scope>
    <source>
        <strain evidence="2 3">AX4</strain>
    </source>
</reference>
<evidence type="ECO:0000313" key="3">
    <source>
        <dbReference type="Proteomes" id="UP000002195"/>
    </source>
</evidence>
<feature type="chain" id="PRO_5004250183" evidence="1">
    <location>
        <begin position="20"/>
        <end position="516"/>
    </location>
</feature>
<accession>Q54SZ3</accession>
<dbReference type="Pfam" id="PF10142">
    <property type="entry name" value="PhoPQ_related"/>
    <property type="match status" value="1"/>
</dbReference>
<comment type="caution">
    <text evidence="2">The sequence shown here is derived from an EMBL/GenBank/DDBJ whole genome shotgun (WGS) entry which is preliminary data.</text>
</comment>
<dbReference type="VEuPathDB" id="AmoebaDB:DDB_G0282135"/>
<dbReference type="PIRSF" id="PIRSF014728">
    <property type="entry name" value="PqaA"/>
    <property type="match status" value="1"/>
</dbReference>
<dbReference type="Proteomes" id="UP000002195">
    <property type="component" value="Unassembled WGS sequence"/>
</dbReference>
<dbReference type="InterPro" id="IPR029058">
    <property type="entry name" value="AB_hydrolase_fold"/>
</dbReference>
<sequence>MKILITLLLISFFINFIKSESKILKNYVEKKDSHYKWSLNETYETNFNSKIYILELTSQQWMKDHSDNSIWKHWLTICVPNDYLNKNNNNVGHMHITDGINQNWATPTLQSLNKFSMDICNQTSAITSTLYQVPNQFITFENDGIPRQEDDIVAYTWRKYIDTQDSNWVSLLPQTKAATSAMTAIQEFGKQKSFYTIEKFVVSGASKRGWTTYGIAMVGDKRLAAAIPMVIGVPNLVKGIKEQFTSYGNWSWALDSYQNQGIPSFFDTKYFKVVTDIVDPLNYLDVMKSIPKFIILTVHDEFFLPDSTKYFFNQIKGEKRLGIYQTNHGVSNFQGVSTEVSKYFKLISNNQVRPELSWNIVYSSDNNSATINMKVVKGGTPSKVVAYSVDTLSKTKRDFRMFTCFSDTCYQNYTGLWKTYPIDLTNDNSYSFSLSRPANGGWTAFYFEVEFENANGDNIAHINTELAIVPNQYPFSPCTKEICASGVPEWVPNSSSILSINSILILLISLFKFLLF</sequence>
<dbReference type="SUPFAM" id="SSF53474">
    <property type="entry name" value="alpha/beta-Hydrolases"/>
    <property type="match status" value="1"/>
</dbReference>
<dbReference type="ESTHER" id="dicdi-q54sz3">
    <property type="family name" value="PhoPQ_related"/>
</dbReference>
<dbReference type="eggNOG" id="ENOG502QU2G">
    <property type="taxonomic scope" value="Eukaryota"/>
</dbReference>
<evidence type="ECO:0000256" key="1">
    <source>
        <dbReference type="SAM" id="SignalP"/>
    </source>
</evidence>
<dbReference type="RefSeq" id="XP_640362.1">
    <property type="nucleotide sequence ID" value="XM_635270.1"/>
</dbReference>
<dbReference type="GeneID" id="8623417"/>
<keyword evidence="3" id="KW-1185">Reference proteome</keyword>
<dbReference type="OMA" id="NINMTSQ"/>
<dbReference type="AlphaFoldDB" id="Q54SZ3"/>
<organism evidence="2 3">
    <name type="scientific">Dictyostelium discoideum</name>
    <name type="common">Social amoeba</name>
    <dbReference type="NCBI Taxonomy" id="44689"/>
    <lineage>
        <taxon>Eukaryota</taxon>
        <taxon>Amoebozoa</taxon>
        <taxon>Evosea</taxon>
        <taxon>Eumycetozoa</taxon>
        <taxon>Dictyostelia</taxon>
        <taxon>Dictyosteliales</taxon>
        <taxon>Dictyosteliaceae</taxon>
        <taxon>Dictyostelium</taxon>
    </lineage>
</organism>
<dbReference type="PANTHER" id="PTHR31497:SF2">
    <property type="entry name" value="PHOPQ-ACTIVATED PATHOGENICITY-RELATED PROTEIN"/>
    <property type="match status" value="1"/>
</dbReference>
<dbReference type="InParanoid" id="Q54SZ3"/>
<dbReference type="InterPro" id="IPR009199">
    <property type="entry name" value="PhoPQ-act_pathogen-rel_PqaA"/>
</dbReference>
<dbReference type="EMBL" id="AAFI02000045">
    <property type="protein sequence ID" value="EAL66393.1"/>
    <property type="molecule type" value="Genomic_DNA"/>
</dbReference>
<keyword evidence="1" id="KW-0732">Signal</keyword>
<proteinExistence type="predicted"/>
<dbReference type="PhylomeDB" id="Q54SZ3"/>